<keyword evidence="1" id="KW-0812">Transmembrane</keyword>
<dbReference type="EMBL" id="AP011177">
    <property type="protein sequence ID" value="BAJ00340.1"/>
    <property type="molecule type" value="Genomic_DNA"/>
</dbReference>
<evidence type="ECO:0000256" key="1">
    <source>
        <dbReference type="SAM" id="Phobius"/>
    </source>
</evidence>
<name>D4ZEW0_SHEVD</name>
<feature type="transmembrane region" description="Helical" evidence="1">
    <location>
        <begin position="7"/>
        <end position="27"/>
    </location>
</feature>
<gene>
    <name evidence="2" type="ordered locus">SVI_0369</name>
</gene>
<dbReference type="STRING" id="637905.SVI_0369"/>
<feature type="transmembrane region" description="Helical" evidence="1">
    <location>
        <begin position="33"/>
        <end position="55"/>
    </location>
</feature>
<protein>
    <submittedName>
        <fullName evidence="2">Uncharacterized protein</fullName>
    </submittedName>
</protein>
<dbReference type="AlphaFoldDB" id="D4ZEW0"/>
<dbReference type="HOGENOM" id="CLU_2791664_0_0_6"/>
<accession>D4ZEW0</accession>
<reference evidence="3" key="1">
    <citation type="journal article" date="2010" name="Mol. Biosyst.">
        <title>Complete genome sequence and comparative analysis of Shewanella violacea, a psychrophilic and piezophilic bacterium from deep sea floor sediments.</title>
        <authorList>
            <person name="Aono E."/>
            <person name="Baba T."/>
            <person name="Ara T."/>
            <person name="Nishi T."/>
            <person name="Nakamichi T."/>
            <person name="Inamoto E."/>
            <person name="Toyonaga H."/>
            <person name="Hasegawa M."/>
            <person name="Takai Y."/>
            <person name="Okumura Y."/>
            <person name="Baba M."/>
            <person name="Tomita M."/>
            <person name="Kato C."/>
            <person name="Oshima T."/>
            <person name="Nakasone K."/>
            <person name="Mori H."/>
        </authorList>
    </citation>
    <scope>NUCLEOTIDE SEQUENCE [LARGE SCALE GENOMIC DNA]</scope>
    <source>
        <strain evidence="3">JCM 10179 / CIP 106290 / LMG 19151 / DSS12</strain>
    </source>
</reference>
<organism evidence="2 3">
    <name type="scientific">Shewanella violacea (strain JCM 10179 / CIP 106290 / LMG 19151 / DSS12)</name>
    <dbReference type="NCBI Taxonomy" id="637905"/>
    <lineage>
        <taxon>Bacteria</taxon>
        <taxon>Pseudomonadati</taxon>
        <taxon>Pseudomonadota</taxon>
        <taxon>Gammaproteobacteria</taxon>
        <taxon>Alteromonadales</taxon>
        <taxon>Shewanellaceae</taxon>
        <taxon>Shewanella</taxon>
    </lineage>
</organism>
<dbReference type="Proteomes" id="UP000002350">
    <property type="component" value="Chromosome"/>
</dbReference>
<evidence type="ECO:0000313" key="2">
    <source>
        <dbReference type="EMBL" id="BAJ00340.1"/>
    </source>
</evidence>
<keyword evidence="1" id="KW-1133">Transmembrane helix</keyword>
<proteinExistence type="predicted"/>
<keyword evidence="1" id="KW-0472">Membrane</keyword>
<dbReference type="KEGG" id="svo:SVI_0369"/>
<evidence type="ECO:0000313" key="3">
    <source>
        <dbReference type="Proteomes" id="UP000002350"/>
    </source>
</evidence>
<sequence>MRMNFFRLYKVQIIVYLLLLLVCGGFISIENGLLRGLGFSVVCLVFLCVISYISYRNSISKYGKRDIK</sequence>
<keyword evidence="3" id="KW-1185">Reference proteome</keyword>